<keyword evidence="3 9" id="KW-0479">Metal-binding</keyword>
<feature type="active site" description="Proton donor/acceptor" evidence="9">
    <location>
        <position position="260"/>
    </location>
</feature>
<comment type="catalytic activity">
    <reaction evidence="1 9">
        <text>D-alanyl-D-alanine + H2O = 2 D-alanine</text>
        <dbReference type="Rhea" id="RHEA:20661"/>
        <dbReference type="ChEBI" id="CHEBI:15377"/>
        <dbReference type="ChEBI" id="CHEBI:57416"/>
        <dbReference type="ChEBI" id="CHEBI:57822"/>
        <dbReference type="EC" id="3.4.13.22"/>
    </reaction>
</comment>
<evidence type="ECO:0000313" key="11">
    <source>
        <dbReference type="EMBL" id="MDI4646109.1"/>
    </source>
</evidence>
<keyword evidence="7 9" id="KW-0482">Metalloprotease</keyword>
<comment type="cofactor">
    <cofactor evidence="9">
        <name>Zn(2+)</name>
        <dbReference type="ChEBI" id="CHEBI:29105"/>
    </cofactor>
    <text evidence="9">Binds 1 zinc ion per subunit.</text>
</comment>
<keyword evidence="8" id="KW-0961">Cell wall biogenesis/degradation</keyword>
<feature type="signal peptide" evidence="10">
    <location>
        <begin position="1"/>
        <end position="24"/>
    </location>
</feature>
<evidence type="ECO:0000256" key="2">
    <source>
        <dbReference type="ARBA" id="ARBA00022670"/>
    </source>
</evidence>
<dbReference type="Gene3D" id="3.30.1380.10">
    <property type="match status" value="1"/>
</dbReference>
<feature type="chain" id="PRO_5047216939" description="D-alanyl-D-alanine dipeptidase" evidence="10">
    <location>
        <begin position="25"/>
        <end position="281"/>
    </location>
</feature>
<dbReference type="HAMAP" id="MF_01924">
    <property type="entry name" value="A_A_dipeptidase"/>
    <property type="match status" value="1"/>
</dbReference>
<evidence type="ECO:0000256" key="7">
    <source>
        <dbReference type="ARBA" id="ARBA00023049"/>
    </source>
</evidence>
<dbReference type="Pfam" id="PF01427">
    <property type="entry name" value="Peptidase_M15"/>
    <property type="match status" value="1"/>
</dbReference>
<keyword evidence="4 9" id="KW-0378">Hydrolase</keyword>
<feature type="binding site" evidence="9">
    <location>
        <position position="202"/>
    </location>
    <ligand>
        <name>Zn(2+)</name>
        <dbReference type="ChEBI" id="CHEBI:29105"/>
        <note>catalytic</note>
    </ligand>
</feature>
<dbReference type="InterPro" id="IPR000755">
    <property type="entry name" value="A_A_dipeptidase"/>
</dbReference>
<comment type="function">
    <text evidence="9">Catalyzes hydrolysis of the D-alanyl-D-alanine dipeptide.</text>
</comment>
<dbReference type="EC" id="3.4.13.22" evidence="9"/>
<keyword evidence="12" id="KW-1185">Reference proteome</keyword>
<keyword evidence="5 9" id="KW-0862">Zinc</keyword>
<feature type="site" description="Transition state stabilizer" evidence="9">
    <location>
        <position position="150"/>
    </location>
</feature>
<protein>
    <recommendedName>
        <fullName evidence="9">D-alanyl-D-alanine dipeptidase</fullName>
        <shortName evidence="9">D-Ala-D-Ala dipeptidase</shortName>
        <ecNumber evidence="9">3.4.13.22</ecNumber>
    </recommendedName>
</protein>
<dbReference type="SUPFAM" id="SSF55166">
    <property type="entry name" value="Hedgehog/DD-peptidase"/>
    <property type="match status" value="1"/>
</dbReference>
<name>A0ABT6TH90_9BACL</name>
<dbReference type="EMBL" id="JAGRPV010000001">
    <property type="protein sequence ID" value="MDI4646109.1"/>
    <property type="molecule type" value="Genomic_DNA"/>
</dbReference>
<dbReference type="InterPro" id="IPR009045">
    <property type="entry name" value="Zn_M74/Hedgehog-like"/>
</dbReference>
<keyword evidence="6 9" id="KW-0224">Dipeptidase</keyword>
<comment type="caution">
    <text evidence="11">The sequence shown here is derived from an EMBL/GenBank/DDBJ whole genome shotgun (WGS) entry which is preliminary data.</text>
</comment>
<dbReference type="Proteomes" id="UP001161691">
    <property type="component" value="Unassembled WGS sequence"/>
</dbReference>
<dbReference type="PANTHER" id="PTHR43126">
    <property type="entry name" value="D-ALANYL-D-ALANINE DIPEPTIDASE"/>
    <property type="match status" value="1"/>
</dbReference>
<dbReference type="CDD" id="cd14817">
    <property type="entry name" value="D-Ala-D-Ala_dipeptidase_VanX"/>
    <property type="match status" value="1"/>
</dbReference>
<evidence type="ECO:0000256" key="10">
    <source>
        <dbReference type="SAM" id="SignalP"/>
    </source>
</evidence>
<gene>
    <name evidence="11" type="ORF">KB449_14120</name>
</gene>
<sequence length="281" mass="30176">MRIKRVVPFAAVALAVAAGPLAVAAGTLGMSAAAAVSVSARIGAIAAPAKSAHASTATVAPSAAQAAKPAESPPAKKNKLPKGFVYLDEVIPAAEYDIRYYSEYNFVGARVDGYKAPYAVMTQQAAKALKAVGDDLADKGYKLVIYDAYRPQKAVDHFIRWSKNPKDQKTKAIFYPDTDKAKLFKLGYLSGKSGHSRGSTVDLSIASIKTGKLVDMGGSFDFLGPASAHGAKLADAAQTANRNLLKKVMEKRGFKAYSKEWWHYTLAKEPYPKTYFNFDVE</sequence>
<keyword evidence="2 9" id="KW-0645">Protease</keyword>
<dbReference type="RefSeq" id="WP_282908994.1">
    <property type="nucleotide sequence ID" value="NZ_JAGRPV010000001.1"/>
</dbReference>
<reference evidence="11" key="1">
    <citation type="submission" date="2023-04" db="EMBL/GenBank/DDBJ databases">
        <title>Comparative genomic analysis of Cohnella hashimotonis sp. nov., isolated from the International Space Station.</title>
        <authorList>
            <person name="Venkateswaran K."/>
            <person name="Simpson A."/>
        </authorList>
    </citation>
    <scope>NUCLEOTIDE SEQUENCE</scope>
    <source>
        <strain evidence="11">F6_2S_P_1</strain>
    </source>
</reference>
<comment type="similarity">
    <text evidence="9">Belongs to the peptidase M15D family.</text>
</comment>
<evidence type="ECO:0000256" key="6">
    <source>
        <dbReference type="ARBA" id="ARBA00022997"/>
    </source>
</evidence>
<accession>A0ABT6TH90</accession>
<evidence type="ECO:0000256" key="9">
    <source>
        <dbReference type="HAMAP-Rule" id="MF_01924"/>
    </source>
</evidence>
<keyword evidence="10" id="KW-0732">Signal</keyword>
<evidence type="ECO:0000256" key="5">
    <source>
        <dbReference type="ARBA" id="ARBA00022833"/>
    </source>
</evidence>
<feature type="binding site" evidence="9">
    <location>
        <position position="263"/>
    </location>
    <ligand>
        <name>Zn(2+)</name>
        <dbReference type="ChEBI" id="CHEBI:29105"/>
        <note>catalytic</note>
    </ligand>
</feature>
<evidence type="ECO:0000313" key="12">
    <source>
        <dbReference type="Proteomes" id="UP001161691"/>
    </source>
</evidence>
<evidence type="ECO:0000256" key="4">
    <source>
        <dbReference type="ARBA" id="ARBA00022801"/>
    </source>
</evidence>
<feature type="binding site" evidence="9">
    <location>
        <position position="195"/>
    </location>
    <ligand>
        <name>Zn(2+)</name>
        <dbReference type="ChEBI" id="CHEBI:29105"/>
        <note>catalytic</note>
    </ligand>
</feature>
<organism evidence="11 12">
    <name type="scientific">Cohnella hashimotonis</name>
    <dbReference type="NCBI Taxonomy" id="2826895"/>
    <lineage>
        <taxon>Bacteria</taxon>
        <taxon>Bacillati</taxon>
        <taxon>Bacillota</taxon>
        <taxon>Bacilli</taxon>
        <taxon>Bacillales</taxon>
        <taxon>Paenibacillaceae</taxon>
        <taxon>Cohnella</taxon>
    </lineage>
</organism>
<dbReference type="PANTHER" id="PTHR43126:SF1">
    <property type="entry name" value="D-ALANYL-D-ALANINE DIPEPTIDASE"/>
    <property type="match status" value="1"/>
</dbReference>
<proteinExistence type="inferred from homology"/>
<evidence type="ECO:0000256" key="1">
    <source>
        <dbReference type="ARBA" id="ARBA00001362"/>
    </source>
</evidence>
<evidence type="ECO:0000256" key="3">
    <source>
        <dbReference type="ARBA" id="ARBA00022723"/>
    </source>
</evidence>
<evidence type="ECO:0000256" key="8">
    <source>
        <dbReference type="ARBA" id="ARBA00023316"/>
    </source>
</evidence>